<reference evidence="6" key="1">
    <citation type="submission" date="2023-07" db="EMBL/GenBank/DDBJ databases">
        <title>draft genome sequence of fig (Ficus carica).</title>
        <authorList>
            <person name="Takahashi T."/>
            <person name="Nishimura K."/>
        </authorList>
    </citation>
    <scope>NUCLEOTIDE SEQUENCE</scope>
</reference>
<evidence type="ECO:0000313" key="6">
    <source>
        <dbReference type="EMBL" id="GMN62756.1"/>
    </source>
</evidence>
<protein>
    <recommendedName>
        <fullName evidence="5">CCT domain-containing protein</fullName>
    </recommendedName>
</protein>
<dbReference type="AlphaFoldDB" id="A0AA88DW01"/>
<keyword evidence="7" id="KW-1185">Reference proteome</keyword>
<evidence type="ECO:0000256" key="3">
    <source>
        <dbReference type="PROSITE-ProRule" id="PRU00357"/>
    </source>
</evidence>
<feature type="compositionally biased region" description="Basic residues" evidence="4">
    <location>
        <begin position="59"/>
        <end position="68"/>
    </location>
</feature>
<feature type="region of interest" description="Disordered" evidence="4">
    <location>
        <begin position="146"/>
        <end position="180"/>
    </location>
</feature>
<feature type="compositionally biased region" description="Low complexity" evidence="4">
    <location>
        <begin position="37"/>
        <end position="52"/>
    </location>
</feature>
<dbReference type="InterPro" id="IPR010402">
    <property type="entry name" value="CCT_domain"/>
</dbReference>
<evidence type="ECO:0000256" key="2">
    <source>
        <dbReference type="ARBA" id="ARBA00023242"/>
    </source>
</evidence>
<dbReference type="GO" id="GO:0006355">
    <property type="term" value="P:regulation of DNA-templated transcription"/>
    <property type="evidence" value="ECO:0007669"/>
    <property type="project" value="TreeGrafter"/>
</dbReference>
<feature type="compositionally biased region" description="Low complexity" evidence="4">
    <location>
        <begin position="150"/>
        <end position="165"/>
    </location>
</feature>
<name>A0AA88DW01_FICCA</name>
<feature type="domain" description="CCT" evidence="5">
    <location>
        <begin position="409"/>
        <end position="451"/>
    </location>
</feature>
<dbReference type="PANTHER" id="PTHR31874">
    <property type="entry name" value="CCT MOTIF FAMILY PROTEIN, EXPRESSED"/>
    <property type="match status" value="1"/>
</dbReference>
<dbReference type="PANTHER" id="PTHR31874:SF10">
    <property type="entry name" value="PROTEIN CHLOROPLAST IMPORT APPARATUS 2"/>
    <property type="match status" value="1"/>
</dbReference>
<dbReference type="InterPro" id="IPR052453">
    <property type="entry name" value="CONSTANS-like_ZF"/>
</dbReference>
<feature type="region of interest" description="Disordered" evidence="4">
    <location>
        <begin position="37"/>
        <end position="69"/>
    </location>
</feature>
<comment type="caution">
    <text evidence="6">The sequence shown here is derived from an EMBL/GenBank/DDBJ whole genome shotgun (WGS) entry which is preliminary data.</text>
</comment>
<evidence type="ECO:0000256" key="1">
    <source>
        <dbReference type="ARBA" id="ARBA00004123"/>
    </source>
</evidence>
<gene>
    <name evidence="6" type="ORF">TIFTF001_031837</name>
</gene>
<dbReference type="Proteomes" id="UP001187192">
    <property type="component" value="Unassembled WGS sequence"/>
</dbReference>
<dbReference type="GO" id="GO:0005634">
    <property type="term" value="C:nucleus"/>
    <property type="evidence" value="ECO:0007669"/>
    <property type="project" value="UniProtKB-SubCell"/>
</dbReference>
<proteinExistence type="predicted"/>
<comment type="subcellular location">
    <subcellularLocation>
        <location evidence="1 3">Nucleus</location>
    </subcellularLocation>
</comment>
<evidence type="ECO:0000256" key="4">
    <source>
        <dbReference type="SAM" id="MobiDB-lite"/>
    </source>
</evidence>
<evidence type="ECO:0000259" key="5">
    <source>
        <dbReference type="PROSITE" id="PS51017"/>
    </source>
</evidence>
<dbReference type="Pfam" id="PF06203">
    <property type="entry name" value="CCT"/>
    <property type="match status" value="1"/>
</dbReference>
<keyword evidence="2 3" id="KW-0539">Nucleus</keyword>
<accession>A0AA88DW01</accession>
<dbReference type="PROSITE" id="PS51017">
    <property type="entry name" value="CCT"/>
    <property type="match status" value="1"/>
</dbReference>
<evidence type="ECO:0000313" key="7">
    <source>
        <dbReference type="Proteomes" id="UP001187192"/>
    </source>
</evidence>
<sequence length="457" mass="49544">MLLPRNHHLQMSSCLSGGGGGVGGGRAYAFELEILKSPSSSPSSTLSESSNSGLVITTRKPRTPRKRPNQTYNEAAALLSTAYPNLFSPAATAAAANNSRTFSKSPYFSTSSDDSSELFFPFRLVDDDSTLLISEKNRTVRTTVDWPKFSGNTTTNSSNSSSTLSEKSCPSPGEFDSRAVDFHRPSSMDLDFDDSAEEFDYHAAAAEEVDDGGGIDSIMGNLTVESSSSTDRTAANSAASNTCYGYPMGLGLGFELGFGIRRGGFVRALRHADDGSYGNSGNWWNFPAVDMVELSPRFRKQTEKKKKKKMKKVVAVVEREKAAAMAAAAEENAGSGDGAGGNKSLELPKTGNVGLGTLLLKLNYDGVLKAWSDKGSPFSDEGDAPTGNRNDVAARLAQIDLFPETGGVREASVLRYKEKRRTRLFSKKIRYQVRKVNADRRPRMKGRFVRRLNSKHE</sequence>
<organism evidence="6 7">
    <name type="scientific">Ficus carica</name>
    <name type="common">Common fig</name>
    <dbReference type="NCBI Taxonomy" id="3494"/>
    <lineage>
        <taxon>Eukaryota</taxon>
        <taxon>Viridiplantae</taxon>
        <taxon>Streptophyta</taxon>
        <taxon>Embryophyta</taxon>
        <taxon>Tracheophyta</taxon>
        <taxon>Spermatophyta</taxon>
        <taxon>Magnoliopsida</taxon>
        <taxon>eudicotyledons</taxon>
        <taxon>Gunneridae</taxon>
        <taxon>Pentapetalae</taxon>
        <taxon>rosids</taxon>
        <taxon>fabids</taxon>
        <taxon>Rosales</taxon>
        <taxon>Moraceae</taxon>
        <taxon>Ficeae</taxon>
        <taxon>Ficus</taxon>
    </lineage>
</organism>
<dbReference type="EMBL" id="BTGU01000134">
    <property type="protein sequence ID" value="GMN62756.1"/>
    <property type="molecule type" value="Genomic_DNA"/>
</dbReference>